<keyword evidence="11" id="KW-0472">Membrane</keyword>
<feature type="domain" description="NIDO" evidence="13">
    <location>
        <begin position="91"/>
        <end position="231"/>
    </location>
</feature>
<evidence type="ECO:0000256" key="9">
    <source>
        <dbReference type="SAM" id="Coils"/>
    </source>
</evidence>
<dbReference type="InterPro" id="IPR005549">
    <property type="entry name" value="Kinetochore_Nuf2_N"/>
</dbReference>
<reference evidence="14 15" key="1">
    <citation type="submission" date="2019-10" db="EMBL/GenBank/DDBJ databases">
        <title>Assembly and Annotation for the nematode Trichostrongylus colubriformis.</title>
        <authorList>
            <person name="Martin J."/>
        </authorList>
    </citation>
    <scope>NUCLEOTIDE SEQUENCE [LARGE SCALE GENOMIC DNA]</scope>
    <source>
        <strain evidence="14">G859</strain>
        <tissue evidence="14">Whole worm</tissue>
    </source>
</reference>
<feature type="compositionally biased region" description="Polar residues" evidence="10">
    <location>
        <begin position="743"/>
        <end position="765"/>
    </location>
</feature>
<organism evidence="14 15">
    <name type="scientific">Trichostrongylus colubriformis</name>
    <name type="common">Black scour worm</name>
    <dbReference type="NCBI Taxonomy" id="6319"/>
    <lineage>
        <taxon>Eukaryota</taxon>
        <taxon>Metazoa</taxon>
        <taxon>Ecdysozoa</taxon>
        <taxon>Nematoda</taxon>
        <taxon>Chromadorea</taxon>
        <taxon>Rhabditida</taxon>
        <taxon>Rhabditina</taxon>
        <taxon>Rhabditomorpha</taxon>
        <taxon>Strongyloidea</taxon>
        <taxon>Trichostrongylidae</taxon>
        <taxon>Trichostrongylus</taxon>
    </lineage>
</organism>
<dbReference type="PANTHER" id="PTHR13802">
    <property type="entry name" value="MUCIN 4-RELATED"/>
    <property type="match status" value="1"/>
</dbReference>
<keyword evidence="4" id="KW-0132">Cell division</keyword>
<protein>
    <recommendedName>
        <fullName evidence="13">NIDO domain-containing protein</fullName>
    </recommendedName>
</protein>
<dbReference type="GO" id="GO:0051301">
    <property type="term" value="P:cell division"/>
    <property type="evidence" value="ECO:0007669"/>
    <property type="project" value="UniProtKB-KW"/>
</dbReference>
<feature type="compositionally biased region" description="Polar residues" evidence="10">
    <location>
        <begin position="630"/>
        <end position="646"/>
    </location>
</feature>
<comment type="caution">
    <text evidence="14">The sequence shown here is derived from an EMBL/GenBank/DDBJ whole genome shotgun (WGS) entry which is preliminary data.</text>
</comment>
<feature type="compositionally biased region" description="Polar residues" evidence="10">
    <location>
        <begin position="586"/>
        <end position="599"/>
    </location>
</feature>
<comment type="similarity">
    <text evidence="2">Belongs to the NUF2 family.</text>
</comment>
<evidence type="ECO:0000256" key="2">
    <source>
        <dbReference type="ARBA" id="ARBA00005498"/>
    </source>
</evidence>
<feature type="coiled-coil region" evidence="9">
    <location>
        <begin position="1234"/>
        <end position="1341"/>
    </location>
</feature>
<evidence type="ECO:0000256" key="4">
    <source>
        <dbReference type="ARBA" id="ARBA00022618"/>
    </source>
</evidence>
<keyword evidence="6 9" id="KW-0175">Coiled coil</keyword>
<dbReference type="Proteomes" id="UP001331761">
    <property type="component" value="Unassembled WGS sequence"/>
</dbReference>
<evidence type="ECO:0000256" key="10">
    <source>
        <dbReference type="SAM" id="MobiDB-lite"/>
    </source>
</evidence>
<feature type="coiled-coil region" evidence="9">
    <location>
        <begin position="1381"/>
        <end position="1429"/>
    </location>
</feature>
<feature type="region of interest" description="Disordered" evidence="10">
    <location>
        <begin position="709"/>
        <end position="729"/>
    </location>
</feature>
<evidence type="ECO:0000259" key="13">
    <source>
        <dbReference type="PROSITE" id="PS51220"/>
    </source>
</evidence>
<keyword evidence="12" id="KW-0732">Signal</keyword>
<proteinExistence type="inferred from homology"/>
<evidence type="ECO:0000256" key="1">
    <source>
        <dbReference type="ARBA" id="ARBA00004584"/>
    </source>
</evidence>
<dbReference type="PANTHER" id="PTHR13802:SF64">
    <property type="entry name" value="DENDRITE EXTENSION DEFECTIVE PROTEIN 1"/>
    <property type="match status" value="1"/>
</dbReference>
<keyword evidence="15" id="KW-1185">Reference proteome</keyword>
<feature type="compositionally biased region" description="Basic and acidic residues" evidence="10">
    <location>
        <begin position="1185"/>
        <end position="1200"/>
    </location>
</feature>
<evidence type="ECO:0000256" key="3">
    <source>
        <dbReference type="ARBA" id="ARBA00022454"/>
    </source>
</evidence>
<feature type="compositionally biased region" description="Low complexity" evidence="10">
    <location>
        <begin position="797"/>
        <end position="813"/>
    </location>
</feature>
<dbReference type="GO" id="GO:0031262">
    <property type="term" value="C:Ndc80 complex"/>
    <property type="evidence" value="ECO:0007669"/>
    <property type="project" value="InterPro"/>
</dbReference>
<feature type="transmembrane region" description="Helical" evidence="11">
    <location>
        <begin position="870"/>
        <end position="893"/>
    </location>
</feature>
<dbReference type="InterPro" id="IPR038275">
    <property type="entry name" value="Nuf2_N_sf"/>
</dbReference>
<evidence type="ECO:0000256" key="11">
    <source>
        <dbReference type="SAM" id="Phobius"/>
    </source>
</evidence>
<feature type="signal peptide" evidence="12">
    <location>
        <begin position="1"/>
        <end position="24"/>
    </location>
</feature>
<name>A0AAN8FWY9_TRICO</name>
<dbReference type="PROSITE" id="PS51220">
    <property type="entry name" value="NIDO"/>
    <property type="match status" value="2"/>
</dbReference>
<evidence type="ECO:0000256" key="12">
    <source>
        <dbReference type="SAM" id="SignalP"/>
    </source>
</evidence>
<evidence type="ECO:0000256" key="8">
    <source>
        <dbReference type="ARBA" id="ARBA00023328"/>
    </source>
</evidence>
<keyword evidence="3" id="KW-0158">Chromosome</keyword>
<evidence type="ECO:0000256" key="6">
    <source>
        <dbReference type="ARBA" id="ARBA00023054"/>
    </source>
</evidence>
<sequence length="1531" mass="171685">FQGYRMWTPWLAFLPLIAAMRVDPERIAARLRIEAEIANDHEETRSGRGRRQLQPKEISIQVLSNGAIGFEANARTYKAGLFPSGARMIAPFWNRNDLRKGGHVYYREITKGRVLERGQSEIRYQYDRSVVVKSAVVVTWEKMQPLEGTAALPEENTNTFQAALFITDNGTYANFIYSNIGWTQGAEAGFNRGDNTEHYALPTSGTGNIMYLEEYGNTGIPGEWMFELGEKRVIRCKQGIKGDTCDEECSSGEWGADCASCCHCGEGTCHPLTGECPKGCAECWLGGNCQTKKENCHARPSAQCAPNAISFTDYDRCGEPLQRCQCLAGFKGDGYKNCQGDGVSECVASFLFPSDSHQPLPKSKTSKVLWQLRSPMKLFGKTYDKITVTTSGLLSLTDVPKTFGHNLEQMHLTGVAPFFAPIDTSRGGHVTVAEVTDSDTLTRVTRSIQENYEEPTFQARSVLIVTFMNVTDGRAQRGNTFQTLLISGMNDKQEKMTFAEMLYKDMQWGDGAEAAIMTNDISSSVSLPGSGTQGIEQLTQLSNIGQPGIWLFRIDEPSIQPCPLEGQQPPYCQKKSRPSNRILPPKSTQQFRSSISSPAPSDHIDVAGPALTIPVDAPRIIQPQFAPTTVAPTFSSRSSTLPTTKTIRPRPRYESTPHRPIVSFGDRDFEELDPDVFEITFPPFVTVVPEMFTPKEKLKQLPDFTIQESSTVTTSPQISSTEPTFPTFKLDDSSLETVVTASLDNSQPESTVEHVPTSTPPTENAPSEEESVVEVKEDTQNPVSVSEELLRQTTEQPTTEKITNPPTTVTTTTKRLTTTPSTTAPHVFVFTTTRATTKASPKRPQIVTAGTTTTLYPDDDREAAASKMAIIIPSVIVVVWILLLIAIAIFVCCRRRTSSAHLRPYGPVYSVQQTGYALKRNGKPVEGSYEDRLEKAARMSSEMSAYNQSGRVSLYGSYWKLNNSPNSNLSTNRQPSPPYNGYTPSMILRLTELEAMGRYSLLSLSVFHYISDANQAKSSGRTHGRMSAVVLDSRAIVEALSCLKVGVSVEDIIHPSADRVQTIYRAFCTEVLELPEKSLSELPFECQFTSDMIDMHQKSEPLLLLFNTMRCFAMDFGDANTDLIMCDLINPQPKRTRKLLSLVADYTNFYRVASRVFEKTTGEYDHARRAIEEGLEQVRLAEERKNALRSDRDSRKRKENGLLAESSKKNAILTELMKEAQASESRRDGIMKSIEDGKQEIIKAAAEIEAFQNEIQHLSKGLVKSPVRVRNDVNEQRLRIKQYQENCDAERQRILGNNESMSIIEQASKKLDERFRELERLRDFQAETNLLEHECENFEAQVAEASKFKMQKEEALSRFLQLCDEKEKSHRRALELYGSRLQDLRTRKEELTSIVENLRKIAPSVRDESVQLQKEMVQLRNERTEETDLARRYCLELQRRFFDLLEKASFSLLLMLNGSCDIFIENYNCNLSEPLHCGACAMKLTLYRFQYHKAEELFDAQIGAFSEVVRKISTRLNDLDLAAGDLGSLSD</sequence>
<evidence type="ECO:0000313" key="14">
    <source>
        <dbReference type="EMBL" id="KAK5976723.1"/>
    </source>
</evidence>
<evidence type="ECO:0000256" key="7">
    <source>
        <dbReference type="ARBA" id="ARBA00023306"/>
    </source>
</evidence>
<dbReference type="InterPro" id="IPR051495">
    <property type="entry name" value="Epithelial_Barrier/Signaling"/>
</dbReference>
<feature type="compositionally biased region" description="Polar residues" evidence="10">
    <location>
        <begin position="709"/>
        <end position="724"/>
    </location>
</feature>
<evidence type="ECO:0000313" key="15">
    <source>
        <dbReference type="Proteomes" id="UP001331761"/>
    </source>
</evidence>
<feature type="region of interest" description="Disordered" evidence="10">
    <location>
        <begin position="564"/>
        <end position="603"/>
    </location>
</feature>
<keyword evidence="11" id="KW-0812">Transmembrane</keyword>
<feature type="non-terminal residue" evidence="14">
    <location>
        <position position="1"/>
    </location>
</feature>
<evidence type="ECO:0000256" key="5">
    <source>
        <dbReference type="ARBA" id="ARBA00022776"/>
    </source>
</evidence>
<feature type="domain" description="NIDO" evidence="13">
    <location>
        <begin position="417"/>
        <end position="557"/>
    </location>
</feature>
<feature type="chain" id="PRO_5043011953" description="NIDO domain-containing protein" evidence="12">
    <location>
        <begin position="25"/>
        <end position="1531"/>
    </location>
</feature>
<keyword evidence="8" id="KW-0137">Centromere</keyword>
<gene>
    <name evidence="14" type="ORF">GCK32_006688</name>
</gene>
<accession>A0AAN8FWY9</accession>
<dbReference type="EMBL" id="WIXE01011471">
    <property type="protein sequence ID" value="KAK5976723.1"/>
    <property type="molecule type" value="Genomic_DNA"/>
</dbReference>
<keyword evidence="7" id="KW-0131">Cell cycle</keyword>
<feature type="region of interest" description="Disordered" evidence="10">
    <location>
        <begin position="743"/>
        <end position="813"/>
    </location>
</feature>
<keyword evidence="5" id="KW-0498">Mitosis</keyword>
<keyword evidence="11" id="KW-1133">Transmembrane helix</keyword>
<feature type="region of interest" description="Disordered" evidence="10">
    <location>
        <begin position="1185"/>
        <end position="1204"/>
    </location>
</feature>
<feature type="region of interest" description="Disordered" evidence="10">
    <location>
        <begin position="630"/>
        <end position="665"/>
    </location>
</feature>
<dbReference type="GO" id="GO:0007160">
    <property type="term" value="P:cell-matrix adhesion"/>
    <property type="evidence" value="ECO:0007669"/>
    <property type="project" value="InterPro"/>
</dbReference>
<dbReference type="Pfam" id="PF06119">
    <property type="entry name" value="NIDO"/>
    <property type="match status" value="2"/>
</dbReference>
<dbReference type="Gene3D" id="2.170.300.10">
    <property type="entry name" value="Tie2 ligand-binding domain superfamily"/>
    <property type="match status" value="1"/>
</dbReference>
<dbReference type="Pfam" id="PF03800">
    <property type="entry name" value="Nuf2"/>
    <property type="match status" value="1"/>
</dbReference>
<dbReference type="SMART" id="SM00539">
    <property type="entry name" value="NIDO"/>
    <property type="match status" value="2"/>
</dbReference>
<comment type="subcellular location">
    <subcellularLocation>
        <location evidence="1">Chromosome</location>
        <location evidence="1">Centromere</location>
    </subcellularLocation>
</comment>
<dbReference type="InterPro" id="IPR003886">
    <property type="entry name" value="NIDO_dom"/>
</dbReference>
<dbReference type="Gene3D" id="1.10.418.60">
    <property type="entry name" value="Ncd80 complex, Nuf2 subunit"/>
    <property type="match status" value="1"/>
</dbReference>